<evidence type="ECO:0000313" key="2">
    <source>
        <dbReference type="EMBL" id="CAJ02214.1"/>
    </source>
</evidence>
<keyword evidence="3" id="KW-1185">Reference proteome</keyword>
<feature type="region of interest" description="Disordered" evidence="1">
    <location>
        <begin position="1287"/>
        <end position="1319"/>
    </location>
</feature>
<gene>
    <name evidence="2" type="ORF">LMJF_08_0350</name>
</gene>
<dbReference type="InParanoid" id="Q4QID4"/>
<dbReference type="VEuPathDB" id="TriTrypDB:LMJLV39_080008500"/>
<dbReference type="VEuPathDB" id="TriTrypDB:LmjF.08.0350"/>
<organism evidence="2 3">
    <name type="scientific">Leishmania major</name>
    <dbReference type="NCBI Taxonomy" id="5664"/>
    <lineage>
        <taxon>Eukaryota</taxon>
        <taxon>Discoba</taxon>
        <taxon>Euglenozoa</taxon>
        <taxon>Kinetoplastea</taxon>
        <taxon>Metakinetoplastina</taxon>
        <taxon>Trypanosomatida</taxon>
        <taxon>Trypanosomatidae</taxon>
        <taxon>Leishmaniinae</taxon>
        <taxon>Leishmania</taxon>
    </lineage>
</organism>
<sequence length="1478" mass="153647">MLSASALSVPAATPRAASATAPTAAKGLTSGSWPFFSVVDGYSISPKLAELLRAAATREDEDAPFLNIPAELLWLGGCRDAPSALLGRRGEPGTATPLKGVARASPSSRVLMSAAEALMVDPDAPRPGRRRLRYKITPVSREGTRAAFASATLGSLTPLSGSTGSTTPFISLFTKDDAAAIASPLAVAGITAVPPSSGGAMLCFATPKSPLSGAEPAATAALLRGSSFATTGSLRSSDAPSALMAAIVTGSSHTGPDALPPLSPFTPSDSYGGSGQQVELPLCGFQGVSAYSHHVLEQHMPVSSRGCSSRAASAAATTSLLRLARRAASVASAQSVSDCTDAPYHFEDLFGYAAASSLGEDGDVLRDTPCAGNFSCDVFEDGNMCEAVGGNGCDEDSSCRGLIQIRGRRVVATGAMPSAAGSASRLSPRQQLTRLQGQCDVHTCATAALKAGGPAARSLTAAHAPSGRTARRGPMSLMHTIAGSDSVSSYGSVVGGSTGLSTFARSTLTAPQQVLAWPGVLPRPLSTETQSGASGSDHLLGGSGSVTTESSISAPDLPVFVPTSGSACLLGAAAFDSGAGGRPLHPQLGRRAAPARKRELCTAADTIARPAQRPHSSHWHAGGDGRSGRSGGGSLHRPLSDPQGAPAGTQDCIKQTQSSSVAEGRTRSAESSSDVSGWGRVSDGGEDSNGQNATSGGGKNGRCRPCSAPWVRRITCPPPLHLRSLSGRSWKLAKTPPAAAEDSHAADAHAGDGGETGSREIEAFAALLPPTPSQTSPSLALATPSTTVAAVAEGSQRGWPPAHGSTAPSPSSRRHREDRRSYHQHELQQNWHFRLLCVCAPYSVFVVLLALTTFVATHVVSEGVGSTSPGERHTYGLPDLVACMENVTLPSTLPNEICTCWHIEDSDRPPCAAVKFADHAESLAALSCVFPTASGPRNEAHCIPLRRSDKLGNLSAVAAATKQAVPITDNGRRDDRESGHKPLVSRPARLSGENSRIVLRGDRDTVQATRTRRSTTGGHLPPFAGERTLSRHTRPSATTPSKLDESTHEDLPRRREESTAGAAEAGAAAPFADVEVPSGYAFGGFGYATQFLAAAYLDSEHANERKEANTPARVYAIEPNLRDTLSPPFPLTKAPSAMSGDGVPRMAHALSIVYSWRKAITRADGSNSRVSRWRIVSEPYEHCSGMCVHPLYGRGRAESSFLSCRLDADALLLGYLELDAARATPQARSRVALLVPRRPTKSLRPDAGTPRQQRGGGEQHDSMEVGIFARRWVIHFQQPERRYRKLCKTQPTDGDDPPSSNISGAASADDDAVGGDEGAVPPGGGKVCWMPCLCPDSGASVPTILNVSDDIVAAALRVIDLHSCTADVHHRTQEPGINISGPDADVDAHGTAACFSCGSRGSLNTSSALPAARQYERLLGGGRRTFAPAVFREFLADGQGTAVDVSSVRVSSNFTAMVVIGAAPLRRGRGGRHKVAKR</sequence>
<feature type="compositionally biased region" description="Basic and acidic residues" evidence="1">
    <location>
        <begin position="1042"/>
        <end position="1058"/>
    </location>
</feature>
<feature type="region of interest" description="Disordered" evidence="1">
    <location>
        <begin position="962"/>
        <end position="1067"/>
    </location>
</feature>
<proteinExistence type="predicted"/>
<reference evidence="2 3" key="1">
    <citation type="journal article" date="2005" name="Science">
        <title>The genome of the kinetoplastid parasite, Leishmania major.</title>
        <authorList>
            <person name="Ivens A.C."/>
            <person name="Peacock C.S."/>
            <person name="Worthey E.A."/>
            <person name="Murphy L."/>
            <person name="Aggarwal G."/>
            <person name="Berriman M."/>
            <person name="Sisk E."/>
            <person name="Rajandream M.A."/>
            <person name="Adlem E."/>
            <person name="Aert R."/>
            <person name="Anupama A."/>
            <person name="Apostolou Z."/>
            <person name="Attipoe P."/>
            <person name="Bason N."/>
            <person name="Bauser C."/>
            <person name="Beck A."/>
            <person name="Beverley S.M."/>
            <person name="Bianchettin G."/>
            <person name="Borzym K."/>
            <person name="Bothe G."/>
            <person name="Bruschi C.V."/>
            <person name="Collins M."/>
            <person name="Cadag E."/>
            <person name="Ciarloni L."/>
            <person name="Clayton C."/>
            <person name="Coulson R.M."/>
            <person name="Cronin A."/>
            <person name="Cruz A.K."/>
            <person name="Davies R.M."/>
            <person name="De Gaudenzi J."/>
            <person name="Dobson D.E."/>
            <person name="Duesterhoeft A."/>
            <person name="Fazelina G."/>
            <person name="Fosker N."/>
            <person name="Frasch A.C."/>
            <person name="Fraser A."/>
            <person name="Fuchs M."/>
            <person name="Gabel C."/>
            <person name="Goble A."/>
            <person name="Goffeau A."/>
            <person name="Harris D."/>
            <person name="Hertz-Fowler C."/>
            <person name="Hilbert H."/>
            <person name="Horn D."/>
            <person name="Huang Y."/>
            <person name="Klages S."/>
            <person name="Knights A."/>
            <person name="Kube M."/>
            <person name="Larke N."/>
            <person name="Litvin L."/>
            <person name="Lord A."/>
            <person name="Louie T."/>
            <person name="Marra M."/>
            <person name="Masuy D."/>
            <person name="Matthews K."/>
            <person name="Michaeli S."/>
            <person name="Mottram J.C."/>
            <person name="Muller-Auer S."/>
            <person name="Munden H."/>
            <person name="Nelson S."/>
            <person name="Norbertczak H."/>
            <person name="Oliver K."/>
            <person name="O'neil S."/>
            <person name="Pentony M."/>
            <person name="Pohl T.M."/>
            <person name="Price C."/>
            <person name="Purnelle B."/>
            <person name="Quail M.A."/>
            <person name="Rabbinowitsch E."/>
            <person name="Reinhardt R."/>
            <person name="Rieger M."/>
            <person name="Rinta J."/>
            <person name="Robben J."/>
            <person name="Robertson L."/>
            <person name="Ruiz J.C."/>
            <person name="Rutter S."/>
            <person name="Saunders D."/>
            <person name="Schafer M."/>
            <person name="Schein J."/>
            <person name="Schwartz D.C."/>
            <person name="Seeger K."/>
            <person name="Seyler A."/>
            <person name="Sharp S."/>
            <person name="Shin H."/>
            <person name="Sivam D."/>
            <person name="Squares R."/>
            <person name="Squares S."/>
            <person name="Tosato V."/>
            <person name="Vogt C."/>
            <person name="Volckaert G."/>
            <person name="Wambutt R."/>
            <person name="Warren T."/>
            <person name="Wedler H."/>
            <person name="Woodward J."/>
            <person name="Zhou S."/>
            <person name="Zimmermann W."/>
            <person name="Smith D.F."/>
            <person name="Blackwell J.M."/>
            <person name="Stuart K.D."/>
            <person name="Barrell B."/>
            <person name="Myler P.J."/>
        </authorList>
    </citation>
    <scope>NUCLEOTIDE SEQUENCE [LARGE SCALE GENOMIC DNA]</scope>
    <source>
        <strain evidence="3">MHOM/IL/81/Friedlin</strain>
    </source>
</reference>
<feature type="compositionally biased region" description="Basic and acidic residues" evidence="1">
    <location>
        <begin position="970"/>
        <end position="980"/>
    </location>
</feature>
<feature type="compositionally biased region" description="Basic and acidic residues" evidence="1">
    <location>
        <begin position="741"/>
        <end position="756"/>
    </location>
</feature>
<feature type="region of interest" description="Disordered" evidence="1">
    <location>
        <begin position="606"/>
        <end position="703"/>
    </location>
</feature>
<reference evidence="2 3" key="2">
    <citation type="journal article" date="2011" name="Genome Res.">
        <title>Chromosome and gene copy number variation allow major structural change between species and strains of Leishmania.</title>
        <authorList>
            <person name="Rogers M.B."/>
            <person name="Hilley J.D."/>
            <person name="Dickens N.J."/>
            <person name="Wilkes J."/>
            <person name="Bates P.A."/>
            <person name="Depledge D.P."/>
            <person name="Harris D."/>
            <person name="Her Y."/>
            <person name="Herzyk P."/>
            <person name="Imamura H."/>
            <person name="Otto T.D."/>
            <person name="Sanders M."/>
            <person name="Seeger K."/>
            <person name="Dujardin J.C."/>
            <person name="Berriman M."/>
            <person name="Smith D.F."/>
            <person name="Hertz-Fowler C."/>
            <person name="Mottram J.C."/>
        </authorList>
    </citation>
    <scope>NUCLEOTIDE SEQUENCE [LARGE SCALE GENOMIC DNA]</scope>
    <source>
        <strain evidence="3">MHOM/IL/81/Friedlin</strain>
    </source>
</reference>
<feature type="region of interest" description="Disordered" evidence="1">
    <location>
        <begin position="769"/>
        <end position="821"/>
    </location>
</feature>
<dbReference type="OMA" id="ELQQNWH"/>
<dbReference type="RefSeq" id="XP_001681064.1">
    <property type="nucleotide sequence ID" value="XM_001681012.1"/>
</dbReference>
<dbReference type="KEGG" id="lma:LMJF_08_0350"/>
<dbReference type="HOGENOM" id="CLU_249834_0_0_1"/>
<dbReference type="VEuPathDB" id="TriTrypDB:LMJFC_080009000"/>
<evidence type="ECO:0000313" key="3">
    <source>
        <dbReference type="Proteomes" id="UP000000542"/>
    </source>
</evidence>
<dbReference type="VEuPathDB" id="TriTrypDB:LMJSD75_080008500"/>
<dbReference type="GeneID" id="5649319"/>
<feature type="compositionally biased region" description="Polar residues" evidence="1">
    <location>
        <begin position="1006"/>
        <end position="1017"/>
    </location>
</feature>
<accession>Q4QID4</accession>
<dbReference type="Proteomes" id="UP000000542">
    <property type="component" value="Chromosome 8"/>
</dbReference>
<dbReference type="EMBL" id="FR796404">
    <property type="protein sequence ID" value="CAJ02214.1"/>
    <property type="molecule type" value="Genomic_DNA"/>
</dbReference>
<evidence type="ECO:0000256" key="1">
    <source>
        <dbReference type="SAM" id="MobiDB-lite"/>
    </source>
</evidence>
<feature type="region of interest" description="Disordered" evidence="1">
    <location>
        <begin position="525"/>
        <end position="553"/>
    </location>
</feature>
<dbReference type="eggNOG" id="ENOG502SIZZ">
    <property type="taxonomic scope" value="Eukaryota"/>
</dbReference>
<protein>
    <submittedName>
        <fullName evidence="2">Uncharacterized protein</fullName>
    </submittedName>
</protein>
<name>Q4QID4_LEIMA</name>
<feature type="region of interest" description="Disordered" evidence="1">
    <location>
        <begin position="1231"/>
        <end position="1261"/>
    </location>
</feature>
<feature type="compositionally biased region" description="Polar residues" evidence="1">
    <location>
        <begin position="652"/>
        <end position="661"/>
    </location>
</feature>
<feature type="compositionally biased region" description="Low complexity" evidence="1">
    <location>
        <begin position="10"/>
        <end position="25"/>
    </location>
</feature>
<feature type="compositionally biased region" description="Low complexity" evidence="1">
    <location>
        <begin position="531"/>
        <end position="540"/>
    </location>
</feature>
<feature type="region of interest" description="Disordered" evidence="1">
    <location>
        <begin position="1"/>
        <end position="25"/>
    </location>
</feature>
<feature type="region of interest" description="Disordered" evidence="1">
    <location>
        <begin position="732"/>
        <end position="756"/>
    </location>
</feature>